<gene>
    <name evidence="2" type="ORF">AVDCRST_MAG49-4643</name>
</gene>
<name>A0A6J4VK39_9BACT</name>
<feature type="region of interest" description="Disordered" evidence="1">
    <location>
        <begin position="80"/>
        <end position="123"/>
    </location>
</feature>
<feature type="region of interest" description="Disordered" evidence="1">
    <location>
        <begin position="351"/>
        <end position="377"/>
    </location>
</feature>
<feature type="region of interest" description="Disordered" evidence="1">
    <location>
        <begin position="454"/>
        <end position="491"/>
    </location>
</feature>
<sequence>MADAAEPTVAPGSPGGTASLAAADGMAWPDDRFDLAGARAWIRPVLPGTPAVTGPTRVYQAKGWGATAAFAVAPPVGAATPGDGGQYGRDGQDGEESPSAAGPRGATAVRRRHAPASQVADRDTAADGVGSEVVVVLKVAALPRFAYAPRLYALLGRAAPGRVPALLAWDERTGGQTRMLFRPFAGETIERRRDPAALVALARTVAAIQGAVAALPAGALAATGTPSVLPTDLPAMLDAVLDEATSKHRATWAEDDGALGRRFGVPDDLIPRLAARRSQAVAWADELAAAGGPETVDHVDLHAGNAVVGPDGTTLVYDWEEATRGCGLLSLDRLLVDAWALDARALGATEGAGRATTAADDDLPEAFNHPEANGRPLGATERAVRDAYLDALPAAWGPAAARRRACDLALALAPIKAAHEGLRYAEALGWSRGIPPLAAFCLVRALRRLGGTRALTRPPIGPRTGQSEADPRVPPCAEGGTGRAKEGRDHPAASAAIAAVRGSGTARDGAPVAGVTLGRVFKPIRVGSGARRAAPLRPSGGPRVAVGDRLRTTGEGGATFEDTP</sequence>
<dbReference type="SUPFAM" id="SSF56112">
    <property type="entry name" value="Protein kinase-like (PK-like)"/>
    <property type="match status" value="1"/>
</dbReference>
<evidence type="ECO:0000256" key="1">
    <source>
        <dbReference type="SAM" id="MobiDB-lite"/>
    </source>
</evidence>
<feature type="region of interest" description="Disordered" evidence="1">
    <location>
        <begin position="528"/>
        <end position="564"/>
    </location>
</feature>
<organism evidence="2">
    <name type="scientific">uncultured Thermomicrobiales bacterium</name>
    <dbReference type="NCBI Taxonomy" id="1645740"/>
    <lineage>
        <taxon>Bacteria</taxon>
        <taxon>Pseudomonadati</taxon>
        <taxon>Thermomicrobiota</taxon>
        <taxon>Thermomicrobia</taxon>
        <taxon>Thermomicrobiales</taxon>
        <taxon>environmental samples</taxon>
    </lineage>
</organism>
<dbReference type="InterPro" id="IPR011009">
    <property type="entry name" value="Kinase-like_dom_sf"/>
</dbReference>
<dbReference type="EMBL" id="CADCWG010000326">
    <property type="protein sequence ID" value="CAA9579668.1"/>
    <property type="molecule type" value="Genomic_DNA"/>
</dbReference>
<accession>A0A6J4VK39</accession>
<feature type="region of interest" description="Disordered" evidence="1">
    <location>
        <begin position="1"/>
        <end position="22"/>
    </location>
</feature>
<protein>
    <submittedName>
        <fullName evidence="2">Uncharacterized protein</fullName>
    </submittedName>
</protein>
<reference evidence="2" key="1">
    <citation type="submission" date="2020-02" db="EMBL/GenBank/DDBJ databases">
        <authorList>
            <person name="Meier V. D."/>
        </authorList>
    </citation>
    <scope>NUCLEOTIDE SEQUENCE</scope>
    <source>
        <strain evidence="2">AVDCRST_MAG49</strain>
    </source>
</reference>
<dbReference type="AlphaFoldDB" id="A0A6J4VK39"/>
<evidence type="ECO:0000313" key="2">
    <source>
        <dbReference type="EMBL" id="CAA9579668.1"/>
    </source>
</evidence>
<proteinExistence type="predicted"/>